<dbReference type="AlphaFoldDB" id="A0A0B4CP51"/>
<name>A0A0B4CP51_9FLAO</name>
<accession>A0A0B4CP51</accession>
<evidence type="ECO:0000313" key="1">
    <source>
        <dbReference type="EMBL" id="KIC63054.1"/>
    </source>
</evidence>
<evidence type="ECO:0000313" key="2">
    <source>
        <dbReference type="Proteomes" id="UP000031167"/>
    </source>
</evidence>
<keyword evidence="2" id="KW-1185">Reference proteome</keyword>
<proteinExistence type="predicted"/>
<sequence length="439" mass="49299">MLVLFSCRNDEDLISPVEKETSQNALLKEGSSLSLWKEDETYIRKVQEVYAQYADENYIFSTHGTILWEYAMTMDTFNENYLIAPVVKDGKVIKTLEVFRVKGKVYFQFSDKDPDANDFFQTLVFTERDKISASVAEGKYTSKSGTISTPICRKFILTVGYVDGAGGEQYPIQETKTICKFVETALPDSDCLGDVDPITGECGGGGTGGAGGYNYPDPPDTDEDPCEKLKAQTSNFIFKENVTTLEGKTGESYESGFRISNLGQSQLLQNKPGSQQVDMKVFSNTVILMHSHYDGLYPIFSPGDIIFFNQWIVWAQNWNAIATNTPKIPLNNLTFTLVTSNGNYSFTFDGTSTNAFPNYTQQQMDDLNDKYIKLLSKAKTITNVSGEVIFNMEKLEEEFLKFMDKEMNMIGIKLYKTTDTGNSELKLVNGNREKNDCPQ</sequence>
<dbReference type="Proteomes" id="UP000031167">
    <property type="component" value="Unassembled WGS sequence"/>
</dbReference>
<reference evidence="1 2" key="1">
    <citation type="submission" date="2014-12" db="EMBL/GenBank/DDBJ databases">
        <title>Genome sequencing of Chryseobacterium taiwanense TPW19.</title>
        <authorList>
            <person name="Tan P.W."/>
            <person name="Chan K.-G."/>
        </authorList>
    </citation>
    <scope>NUCLEOTIDE SEQUENCE [LARGE SCALE GENOMIC DNA]</scope>
    <source>
        <strain evidence="1 2">TPW19</strain>
    </source>
</reference>
<organism evidence="1 2">
    <name type="scientific">Chryseobacterium taiwanense</name>
    <dbReference type="NCBI Taxonomy" id="363331"/>
    <lineage>
        <taxon>Bacteria</taxon>
        <taxon>Pseudomonadati</taxon>
        <taxon>Bacteroidota</taxon>
        <taxon>Flavobacteriia</taxon>
        <taxon>Flavobacteriales</taxon>
        <taxon>Weeksellaceae</taxon>
        <taxon>Chryseobacterium group</taxon>
        <taxon>Chryseobacterium</taxon>
    </lineage>
</organism>
<gene>
    <name evidence="1" type="ORF">RM51_10450</name>
</gene>
<dbReference type="STRING" id="363331.RM51_10450"/>
<protein>
    <submittedName>
        <fullName evidence="1">Uncharacterized protein</fullName>
    </submittedName>
</protein>
<comment type="caution">
    <text evidence="1">The sequence shown here is derived from an EMBL/GenBank/DDBJ whole genome shotgun (WGS) entry which is preliminary data.</text>
</comment>
<dbReference type="EMBL" id="JWTA01000007">
    <property type="protein sequence ID" value="KIC63054.1"/>
    <property type="molecule type" value="Genomic_DNA"/>
</dbReference>